<feature type="signal peptide" evidence="1">
    <location>
        <begin position="1"/>
        <end position="22"/>
    </location>
</feature>
<accession>A0AAD6Z2N4</accession>
<dbReference type="GO" id="GO:0031505">
    <property type="term" value="P:fungal-type cell wall organization"/>
    <property type="evidence" value="ECO:0007669"/>
    <property type="project" value="TreeGrafter"/>
</dbReference>
<dbReference type="GO" id="GO:0005034">
    <property type="term" value="F:osmosensor activity"/>
    <property type="evidence" value="ECO:0007669"/>
    <property type="project" value="InterPro"/>
</dbReference>
<dbReference type="GO" id="GO:0005886">
    <property type="term" value="C:plasma membrane"/>
    <property type="evidence" value="ECO:0007669"/>
    <property type="project" value="InterPro"/>
</dbReference>
<evidence type="ECO:0000313" key="3">
    <source>
        <dbReference type="Proteomes" id="UP001218218"/>
    </source>
</evidence>
<evidence type="ECO:0000313" key="2">
    <source>
        <dbReference type="EMBL" id="KAJ7305432.1"/>
    </source>
</evidence>
<dbReference type="GO" id="GO:0006972">
    <property type="term" value="P:hyperosmotic response"/>
    <property type="evidence" value="ECO:0007669"/>
    <property type="project" value="TreeGrafter"/>
</dbReference>
<dbReference type="AlphaFoldDB" id="A0AAD6Z2N4"/>
<gene>
    <name evidence="2" type="ORF">DFH08DRAFT_520341</name>
</gene>
<keyword evidence="1" id="KW-0732">Signal</keyword>
<dbReference type="PANTHER" id="PTHR35778:SF1">
    <property type="entry name" value="SIGNALING MUCIN HKR1-RELATED"/>
    <property type="match status" value="1"/>
</dbReference>
<dbReference type="PANTHER" id="PTHR35778">
    <property type="entry name" value="SIGNALING MUCIN HKR1-RELATED"/>
    <property type="match status" value="1"/>
</dbReference>
<dbReference type="GO" id="GO:0007232">
    <property type="term" value="P:osmosensory signaling pathway via Sho1 osmosensor"/>
    <property type="evidence" value="ECO:0007669"/>
    <property type="project" value="InterPro"/>
</dbReference>
<dbReference type="GO" id="GO:0005576">
    <property type="term" value="C:extracellular region"/>
    <property type="evidence" value="ECO:0007669"/>
    <property type="project" value="TreeGrafter"/>
</dbReference>
<dbReference type="GO" id="GO:0009986">
    <property type="term" value="C:cell surface"/>
    <property type="evidence" value="ECO:0007669"/>
    <property type="project" value="TreeGrafter"/>
</dbReference>
<feature type="chain" id="PRO_5041950661" evidence="1">
    <location>
        <begin position="23"/>
        <end position="132"/>
    </location>
</feature>
<dbReference type="InterPro" id="IPR039295">
    <property type="entry name" value="MSB2"/>
</dbReference>
<reference evidence="2" key="1">
    <citation type="submission" date="2023-03" db="EMBL/GenBank/DDBJ databases">
        <title>Massive genome expansion in bonnet fungi (Mycena s.s.) driven by repeated elements and novel gene families across ecological guilds.</title>
        <authorList>
            <consortium name="Lawrence Berkeley National Laboratory"/>
            <person name="Harder C.B."/>
            <person name="Miyauchi S."/>
            <person name="Viragh M."/>
            <person name="Kuo A."/>
            <person name="Thoen E."/>
            <person name="Andreopoulos B."/>
            <person name="Lu D."/>
            <person name="Skrede I."/>
            <person name="Drula E."/>
            <person name="Henrissat B."/>
            <person name="Morin E."/>
            <person name="Kohler A."/>
            <person name="Barry K."/>
            <person name="LaButti K."/>
            <person name="Morin E."/>
            <person name="Salamov A."/>
            <person name="Lipzen A."/>
            <person name="Mereny Z."/>
            <person name="Hegedus B."/>
            <person name="Baldrian P."/>
            <person name="Stursova M."/>
            <person name="Weitz H."/>
            <person name="Taylor A."/>
            <person name="Grigoriev I.V."/>
            <person name="Nagy L.G."/>
            <person name="Martin F."/>
            <person name="Kauserud H."/>
        </authorList>
    </citation>
    <scope>NUCLEOTIDE SEQUENCE</scope>
    <source>
        <strain evidence="2">CBHHK002</strain>
    </source>
</reference>
<proteinExistence type="predicted"/>
<dbReference type="GO" id="GO:0030427">
    <property type="term" value="C:site of polarized growth"/>
    <property type="evidence" value="ECO:0007669"/>
    <property type="project" value="TreeGrafter"/>
</dbReference>
<name>A0AAD6Z2N4_9AGAR</name>
<dbReference type="GO" id="GO:0030010">
    <property type="term" value="P:establishment of cell polarity"/>
    <property type="evidence" value="ECO:0007669"/>
    <property type="project" value="TreeGrafter"/>
</dbReference>
<organism evidence="2 3">
    <name type="scientific">Mycena albidolilacea</name>
    <dbReference type="NCBI Taxonomy" id="1033008"/>
    <lineage>
        <taxon>Eukaryota</taxon>
        <taxon>Fungi</taxon>
        <taxon>Dikarya</taxon>
        <taxon>Basidiomycota</taxon>
        <taxon>Agaricomycotina</taxon>
        <taxon>Agaricomycetes</taxon>
        <taxon>Agaricomycetidae</taxon>
        <taxon>Agaricales</taxon>
        <taxon>Marasmiineae</taxon>
        <taxon>Mycenaceae</taxon>
        <taxon>Mycena</taxon>
    </lineage>
</organism>
<keyword evidence="3" id="KW-1185">Reference proteome</keyword>
<dbReference type="EMBL" id="JARIHO010000097">
    <property type="protein sequence ID" value="KAJ7305432.1"/>
    <property type="molecule type" value="Genomic_DNA"/>
</dbReference>
<comment type="caution">
    <text evidence="2">The sequence shown here is derived from an EMBL/GenBank/DDBJ whole genome shotgun (WGS) entry which is preliminary data.</text>
</comment>
<evidence type="ECO:0000256" key="1">
    <source>
        <dbReference type="SAM" id="SignalP"/>
    </source>
</evidence>
<dbReference type="GO" id="GO:0001402">
    <property type="term" value="P:signal transduction involved in filamentous growth"/>
    <property type="evidence" value="ECO:0007669"/>
    <property type="project" value="TreeGrafter"/>
</dbReference>
<sequence length="132" mass="13707">MLFYRLLPLILASPPFVNQAHATSIDSALTARSSTSIGIIFDNALNWAFVSATPASQAQILSEMPVIIANAVGISTGDIQSTSLGPQGTSTVFHALIPSDVANTLKLQIANPSSPFYNGPDADLASHVAGEV</sequence>
<protein>
    <submittedName>
        <fullName evidence="2">Uncharacterized protein</fullName>
    </submittedName>
</protein>
<dbReference type="Proteomes" id="UP001218218">
    <property type="component" value="Unassembled WGS sequence"/>
</dbReference>